<sequence>MESVTFEDVTVNFTLEEWALLDPSQKKLYKDVMLETFRSLAAVGKAQEEQNTEDEHKNLRTMLRSEGWKGLFGHTEGSHSVEFFNQTTEHMANQKTHPSVTPRESRLCEKVLIAPSSVNVLHRTFMGHKPDECQEHGRKLCEHKKCGQASRSPQCLQKHDMTLTGEKPQECKQCGKVFISSSSFQRHKRLHNGERPYVCTACGKAFTRLGSLQTHQRIHAGEKPYACKDCGKTFTRSSSLLTHERIHTGEKPYVCKSCGKAFTDSSSLRFHKMMHSGEKPYRCKQCGKAFACSSSLKKHEITHSEVKPYGCLIKF</sequence>
<keyword evidence="1" id="KW-1185">Reference proteome</keyword>
<reference evidence="2" key="1">
    <citation type="submission" date="2025-08" db="UniProtKB">
        <authorList>
            <consortium name="RefSeq"/>
        </authorList>
    </citation>
    <scope>IDENTIFICATION</scope>
</reference>
<protein>
    <submittedName>
        <fullName evidence="2">Zinc finger protein 20-like isoform X3</fullName>
    </submittedName>
</protein>
<dbReference type="Proteomes" id="UP001732720">
    <property type="component" value="Chromosome 14"/>
</dbReference>
<evidence type="ECO:0000313" key="1">
    <source>
        <dbReference type="Proteomes" id="UP001732720"/>
    </source>
</evidence>
<gene>
    <name evidence="2" type="primary">LOC109692419</name>
</gene>
<dbReference type="RefSeq" id="XP_073909487.1">
    <property type="nucleotide sequence ID" value="XM_074053386.1"/>
</dbReference>
<accession>A0AC58KX53</accession>
<proteinExistence type="predicted"/>
<evidence type="ECO:0000313" key="2">
    <source>
        <dbReference type="RefSeq" id="XP_073909487.1"/>
    </source>
</evidence>
<organism evidence="1 2">
    <name type="scientific">Castor canadensis</name>
    <name type="common">American beaver</name>
    <dbReference type="NCBI Taxonomy" id="51338"/>
    <lineage>
        <taxon>Eukaryota</taxon>
        <taxon>Metazoa</taxon>
        <taxon>Chordata</taxon>
        <taxon>Craniata</taxon>
        <taxon>Vertebrata</taxon>
        <taxon>Euteleostomi</taxon>
        <taxon>Mammalia</taxon>
        <taxon>Eutheria</taxon>
        <taxon>Euarchontoglires</taxon>
        <taxon>Glires</taxon>
        <taxon>Rodentia</taxon>
        <taxon>Castorimorpha</taxon>
        <taxon>Castoridae</taxon>
        <taxon>Castor</taxon>
    </lineage>
</organism>
<name>A0AC58KX53_CASCN</name>